<dbReference type="InterPro" id="IPR001173">
    <property type="entry name" value="Glyco_trans_2-like"/>
</dbReference>
<dbReference type="PANTHER" id="PTHR22916:SF3">
    <property type="entry name" value="UDP-GLCNAC:BETAGAL BETA-1,3-N-ACETYLGLUCOSAMINYLTRANSFERASE-LIKE PROTEIN 1"/>
    <property type="match status" value="1"/>
</dbReference>
<proteinExistence type="predicted"/>
<dbReference type="GO" id="GO:0016757">
    <property type="term" value="F:glycosyltransferase activity"/>
    <property type="evidence" value="ECO:0007669"/>
    <property type="project" value="UniProtKB-KW"/>
</dbReference>
<dbReference type="SUPFAM" id="SSF53448">
    <property type="entry name" value="Nucleotide-diphospho-sugar transferases"/>
    <property type="match status" value="1"/>
</dbReference>
<sequence length="459" mass="52850">MAKIFKLANFRKTINYLKKNGIRSAWYAARERIDSEKEDSYCYQGLAEEEKERQRKEGESFSVRFSILVPVYETREDLLRAMIESVLTQTYGNFELILADASKSEEPEKVIASYQDKRILYKRIRQNGGISANTNQALMYATGDYAALLDHDDLLTEDALFAMAERIEQAKREDTELQMLYSDEDKCDGDAAHYFEPHRKENFNLDLILSNNYICHFLVMKRQLMQELQLNGACDGAQDYDLVLRAVNHMMGKNRQVVKAEPLPIVHIDKVLYHWRCHRDSTAENPASKAYAYDAGKRAVEGFLKLRGFKGKVVSLKHLGFYRIEYEPDLLSNRPDVGLVGGRLVDHKNKIAGGIYREDGTPLYAGLHKEYSGYMHRAVLQQEAEVIDVRCMMASPAGEKLIEELTGLPYMKNPVNKRFDWKGSLKEDVDYLELSKKLCCQIRQKGMRIVYDPAMTEKI</sequence>
<dbReference type="EC" id="2.4.-.-" evidence="2"/>
<evidence type="ECO:0000259" key="1">
    <source>
        <dbReference type="Pfam" id="PF00535"/>
    </source>
</evidence>
<keyword evidence="2" id="KW-0808">Transferase</keyword>
<feature type="domain" description="Glycosyltransferase 2-like" evidence="1">
    <location>
        <begin position="66"/>
        <end position="227"/>
    </location>
</feature>
<dbReference type="Gene3D" id="3.90.550.10">
    <property type="entry name" value="Spore Coat Polysaccharide Biosynthesis Protein SpsA, Chain A"/>
    <property type="match status" value="1"/>
</dbReference>
<evidence type="ECO:0000313" key="2">
    <source>
        <dbReference type="EMBL" id="MCU6742994.1"/>
    </source>
</evidence>
<keyword evidence="2" id="KW-0328">Glycosyltransferase</keyword>
<dbReference type="Pfam" id="PF00535">
    <property type="entry name" value="Glycos_transf_2"/>
    <property type="match status" value="1"/>
</dbReference>
<comment type="caution">
    <text evidence="2">The sequence shown here is derived from an EMBL/GenBank/DDBJ whole genome shotgun (WGS) entry which is preliminary data.</text>
</comment>
<dbReference type="PANTHER" id="PTHR22916">
    <property type="entry name" value="GLYCOSYLTRANSFERASE"/>
    <property type="match status" value="1"/>
</dbReference>
<dbReference type="InterPro" id="IPR029044">
    <property type="entry name" value="Nucleotide-diphossugar_trans"/>
</dbReference>
<reference evidence="2 3" key="1">
    <citation type="journal article" date="2021" name="ISME Commun">
        <title>Automated analysis of genomic sequences facilitates high-throughput and comprehensive description of bacteria.</title>
        <authorList>
            <person name="Hitch T.C.A."/>
        </authorList>
    </citation>
    <scope>NUCLEOTIDE SEQUENCE [LARGE SCALE GENOMIC DNA]</scope>
    <source>
        <strain evidence="2 3">Sanger_18</strain>
    </source>
</reference>
<dbReference type="Proteomes" id="UP001652432">
    <property type="component" value="Unassembled WGS sequence"/>
</dbReference>
<evidence type="ECO:0000313" key="3">
    <source>
        <dbReference type="Proteomes" id="UP001652432"/>
    </source>
</evidence>
<organism evidence="2 3">
    <name type="scientific">Suilimivivens aceti</name>
    <dbReference type="NCBI Taxonomy" id="2981774"/>
    <lineage>
        <taxon>Bacteria</taxon>
        <taxon>Bacillati</taxon>
        <taxon>Bacillota</taxon>
        <taxon>Clostridia</taxon>
        <taxon>Lachnospirales</taxon>
        <taxon>Lachnospiraceae</taxon>
        <taxon>Suilimivivens</taxon>
    </lineage>
</organism>
<dbReference type="RefSeq" id="WP_262572312.1">
    <property type="nucleotide sequence ID" value="NZ_JAOQKJ010000001.1"/>
</dbReference>
<keyword evidence="3" id="KW-1185">Reference proteome</keyword>
<dbReference type="EMBL" id="JAOQKJ010000001">
    <property type="protein sequence ID" value="MCU6742994.1"/>
    <property type="molecule type" value="Genomic_DNA"/>
</dbReference>
<protein>
    <submittedName>
        <fullName evidence="2">Glycosyltransferase</fullName>
        <ecNumber evidence="2">2.4.-.-</ecNumber>
    </submittedName>
</protein>
<accession>A0ABT2SYB1</accession>
<gene>
    <name evidence="2" type="ORF">OCV77_00500</name>
</gene>
<name>A0ABT2SYB1_9FIRM</name>